<evidence type="ECO:0000313" key="3">
    <source>
        <dbReference type="Proteomes" id="UP000822688"/>
    </source>
</evidence>
<dbReference type="AlphaFoldDB" id="A0A8T0I3T5"/>
<evidence type="ECO:0000313" key="2">
    <source>
        <dbReference type="EMBL" id="KAG0578154.1"/>
    </source>
</evidence>
<keyword evidence="3" id="KW-1185">Reference proteome</keyword>
<name>A0A8T0I3T5_CERPU</name>
<feature type="compositionally biased region" description="Basic residues" evidence="1">
    <location>
        <begin position="80"/>
        <end position="90"/>
    </location>
</feature>
<feature type="region of interest" description="Disordered" evidence="1">
    <location>
        <begin position="106"/>
        <end position="132"/>
    </location>
</feature>
<evidence type="ECO:0000256" key="1">
    <source>
        <dbReference type="SAM" id="MobiDB-lite"/>
    </source>
</evidence>
<organism evidence="2 3">
    <name type="scientific">Ceratodon purpureus</name>
    <name type="common">Fire moss</name>
    <name type="synonym">Dicranum purpureum</name>
    <dbReference type="NCBI Taxonomy" id="3225"/>
    <lineage>
        <taxon>Eukaryota</taxon>
        <taxon>Viridiplantae</taxon>
        <taxon>Streptophyta</taxon>
        <taxon>Embryophyta</taxon>
        <taxon>Bryophyta</taxon>
        <taxon>Bryophytina</taxon>
        <taxon>Bryopsida</taxon>
        <taxon>Dicranidae</taxon>
        <taxon>Pseudoditrichales</taxon>
        <taxon>Ditrichaceae</taxon>
        <taxon>Ceratodon</taxon>
    </lineage>
</organism>
<feature type="compositionally biased region" description="Basic and acidic residues" evidence="1">
    <location>
        <begin position="172"/>
        <end position="194"/>
    </location>
</feature>
<gene>
    <name evidence="2" type="ORF">KC19_4G002200</name>
</gene>
<sequence length="382" mass="42166">MKELSRAEASDILEGTEDRVSGASLEELMSREDSPTTSGMRCWQGEVEVEDRWGISSPTSRSEGGAPSDRPSGALEKSKSRLHGSRRSLHRAGRRVFSCFRHSTISLTVPDLEPSTPPKSGPLTAPRKSASGANGVTFMHEAAGHRHHVDNDEDLDTEEPTSPVVNCMGQVRPKEKQSKKIEAPPREIVDDREKFRRTKSQAPPRSPPMVSKSKSCKWKQLLRSNSSSISPSNHPCGSEGEPEIDLGRFSSASGSSDLFYRQAPGASHPEKLPDKTCLLMRRNSTSRSNPINESHDSSENTLKLLQEQLDLRNSGNVEDEHRKAVAESEPVFRNLPSLKTTRIESPKWFADEPVVNKRQGLLKPSRMDSQTLKGSSTSLSHT</sequence>
<feature type="compositionally biased region" description="Polar residues" evidence="1">
    <location>
        <begin position="367"/>
        <end position="382"/>
    </location>
</feature>
<feature type="region of interest" description="Disordered" evidence="1">
    <location>
        <begin position="1"/>
        <end position="90"/>
    </location>
</feature>
<protein>
    <submittedName>
        <fullName evidence="2">Uncharacterized protein</fullName>
    </submittedName>
</protein>
<dbReference type="EMBL" id="CM026424">
    <property type="protein sequence ID" value="KAG0578154.1"/>
    <property type="molecule type" value="Genomic_DNA"/>
</dbReference>
<dbReference type="Proteomes" id="UP000822688">
    <property type="component" value="Chromosome 4"/>
</dbReference>
<feature type="region of interest" description="Disordered" evidence="1">
    <location>
        <begin position="359"/>
        <end position="382"/>
    </location>
</feature>
<accession>A0A8T0I3T5</accession>
<proteinExistence type="predicted"/>
<feature type="compositionally biased region" description="Low complexity" evidence="1">
    <location>
        <begin position="224"/>
        <end position="233"/>
    </location>
</feature>
<comment type="caution">
    <text evidence="2">The sequence shown here is derived from an EMBL/GenBank/DDBJ whole genome shotgun (WGS) entry which is preliminary data.</text>
</comment>
<reference evidence="2" key="1">
    <citation type="submission" date="2020-06" db="EMBL/GenBank/DDBJ databases">
        <title>WGS assembly of Ceratodon purpureus strain R40.</title>
        <authorList>
            <person name="Carey S.B."/>
            <person name="Jenkins J."/>
            <person name="Shu S."/>
            <person name="Lovell J.T."/>
            <person name="Sreedasyam A."/>
            <person name="Maumus F."/>
            <person name="Tiley G.P."/>
            <person name="Fernandez-Pozo N."/>
            <person name="Barry K."/>
            <person name="Chen C."/>
            <person name="Wang M."/>
            <person name="Lipzen A."/>
            <person name="Daum C."/>
            <person name="Saski C.A."/>
            <person name="Payton A.C."/>
            <person name="Mcbreen J.C."/>
            <person name="Conrad R.E."/>
            <person name="Kollar L.M."/>
            <person name="Olsson S."/>
            <person name="Huttunen S."/>
            <person name="Landis J.B."/>
            <person name="Wickett N.J."/>
            <person name="Johnson M.G."/>
            <person name="Rensing S.A."/>
            <person name="Grimwood J."/>
            <person name="Schmutz J."/>
            <person name="Mcdaniel S.F."/>
        </authorList>
    </citation>
    <scope>NUCLEOTIDE SEQUENCE</scope>
    <source>
        <strain evidence="2">R40</strain>
    </source>
</reference>
<feature type="region of interest" description="Disordered" evidence="1">
    <location>
        <begin position="151"/>
        <end position="276"/>
    </location>
</feature>